<feature type="transmembrane region" description="Helical" evidence="7">
    <location>
        <begin position="202"/>
        <end position="220"/>
    </location>
</feature>
<dbReference type="PANTHER" id="PTHR45724">
    <property type="entry name" value="AQUAPORIN NIP2-1"/>
    <property type="match status" value="1"/>
</dbReference>
<evidence type="ECO:0000256" key="3">
    <source>
        <dbReference type="ARBA" id="ARBA00022692"/>
    </source>
</evidence>
<keyword evidence="5 7" id="KW-0472">Membrane</keyword>
<dbReference type="PANTHER" id="PTHR45724:SF19">
    <property type="entry name" value="AQUAPORIN NIP6-1"/>
    <property type="match status" value="1"/>
</dbReference>
<keyword evidence="3 6" id="KW-0812">Transmembrane</keyword>
<evidence type="ECO:0000256" key="7">
    <source>
        <dbReference type="SAM" id="Phobius"/>
    </source>
</evidence>
<dbReference type="InterPro" id="IPR023271">
    <property type="entry name" value="Aquaporin-like"/>
</dbReference>
<feature type="signal peptide" evidence="8">
    <location>
        <begin position="1"/>
        <end position="23"/>
    </location>
</feature>
<dbReference type="InterPro" id="IPR000425">
    <property type="entry name" value="MIP"/>
</dbReference>
<dbReference type="Gene3D" id="1.20.1080.10">
    <property type="entry name" value="Glycerol uptake facilitator protein"/>
    <property type="match status" value="1"/>
</dbReference>
<evidence type="ECO:0000256" key="4">
    <source>
        <dbReference type="ARBA" id="ARBA00022989"/>
    </source>
</evidence>
<sequence>MGGPPHKSIANHTFAYILCVALAAELPPVPCFTILQLCRASMDHCSLRTAVEFVTVIPSRNSKLAMSASQWVVRHSLHSFGRSLPVRRSSVTISCASFARPSVKENRFSAGSALVSSPARCWSFTPIFKWHCSNDDASTRGRFVSQLRVEGGRSGEKLSTVEPAEPFGSFGELLRMSTAEALGVFVIFTSGMLTAIANPGDLMTSAIASGLGVMVMVFALGQISGAHFNPAVSFAFLSKELVFMPGMRKKIVLKFLFYLVAQFLGALLAAGVSTWITGDIKAALTVPTQNWSKAFIVELILGFLLMLVATTMSTIHKRPDPVDKLEPDWWTPIFIGGTVMFNILLGGRISGASMNPFRSLAPAIWAKNYDKIWIYLVAPTVGAFLGTWIHTLLKEGSYIFRSEEEEKKGWQSEANGDQVTSS</sequence>
<comment type="subcellular location">
    <subcellularLocation>
        <location evidence="1">Membrane</location>
        <topology evidence="1">Multi-pass membrane protein</topology>
    </subcellularLocation>
</comment>
<evidence type="ECO:0000256" key="8">
    <source>
        <dbReference type="SAM" id="SignalP"/>
    </source>
</evidence>
<dbReference type="Proteomes" id="UP000822688">
    <property type="component" value="Chromosome 4"/>
</dbReference>
<dbReference type="PROSITE" id="PS00221">
    <property type="entry name" value="MIP"/>
    <property type="match status" value="1"/>
</dbReference>
<dbReference type="AlphaFoldDB" id="A0A8T0I7U0"/>
<dbReference type="SUPFAM" id="SSF81338">
    <property type="entry name" value="Aquaporin-like"/>
    <property type="match status" value="1"/>
</dbReference>
<dbReference type="Pfam" id="PF00230">
    <property type="entry name" value="MIP"/>
    <property type="match status" value="1"/>
</dbReference>
<feature type="chain" id="PRO_5035712662" description="Aquaporin" evidence="8">
    <location>
        <begin position="24"/>
        <end position="422"/>
    </location>
</feature>
<gene>
    <name evidence="9" type="ORF">KC19_4G032900</name>
</gene>
<feature type="transmembrane region" description="Helical" evidence="7">
    <location>
        <begin position="329"/>
        <end position="352"/>
    </location>
</feature>
<dbReference type="EMBL" id="CM026424">
    <property type="protein sequence ID" value="KAG0578558.1"/>
    <property type="molecule type" value="Genomic_DNA"/>
</dbReference>
<protein>
    <recommendedName>
        <fullName evidence="11">Aquaporin</fullName>
    </recommendedName>
</protein>
<dbReference type="InterPro" id="IPR022357">
    <property type="entry name" value="MIP_CS"/>
</dbReference>
<comment type="caution">
    <text evidence="9">The sequence shown here is derived from an EMBL/GenBank/DDBJ whole genome shotgun (WGS) entry which is preliminary data.</text>
</comment>
<dbReference type="InterPro" id="IPR034294">
    <property type="entry name" value="Aquaporin_transptr"/>
</dbReference>
<evidence type="ECO:0000313" key="10">
    <source>
        <dbReference type="Proteomes" id="UP000822688"/>
    </source>
</evidence>
<feature type="transmembrane region" description="Helical" evidence="7">
    <location>
        <begin position="255"/>
        <end position="276"/>
    </location>
</feature>
<reference evidence="9" key="1">
    <citation type="submission" date="2020-06" db="EMBL/GenBank/DDBJ databases">
        <title>WGS assembly of Ceratodon purpureus strain R40.</title>
        <authorList>
            <person name="Carey S.B."/>
            <person name="Jenkins J."/>
            <person name="Shu S."/>
            <person name="Lovell J.T."/>
            <person name="Sreedasyam A."/>
            <person name="Maumus F."/>
            <person name="Tiley G.P."/>
            <person name="Fernandez-Pozo N."/>
            <person name="Barry K."/>
            <person name="Chen C."/>
            <person name="Wang M."/>
            <person name="Lipzen A."/>
            <person name="Daum C."/>
            <person name="Saski C.A."/>
            <person name="Payton A.C."/>
            <person name="Mcbreen J.C."/>
            <person name="Conrad R.E."/>
            <person name="Kollar L.M."/>
            <person name="Olsson S."/>
            <person name="Huttunen S."/>
            <person name="Landis J.B."/>
            <person name="Wickett N.J."/>
            <person name="Johnson M.G."/>
            <person name="Rensing S.A."/>
            <person name="Grimwood J."/>
            <person name="Schmutz J."/>
            <person name="Mcdaniel S.F."/>
        </authorList>
    </citation>
    <scope>NUCLEOTIDE SEQUENCE</scope>
    <source>
        <strain evidence="9">R40</strain>
    </source>
</reference>
<organism evidence="9 10">
    <name type="scientific">Ceratodon purpureus</name>
    <name type="common">Fire moss</name>
    <name type="synonym">Dicranum purpureum</name>
    <dbReference type="NCBI Taxonomy" id="3225"/>
    <lineage>
        <taxon>Eukaryota</taxon>
        <taxon>Viridiplantae</taxon>
        <taxon>Streptophyta</taxon>
        <taxon>Embryophyta</taxon>
        <taxon>Bryophyta</taxon>
        <taxon>Bryophytina</taxon>
        <taxon>Bryopsida</taxon>
        <taxon>Dicranidae</taxon>
        <taxon>Pseudoditrichales</taxon>
        <taxon>Ditrichaceae</taxon>
        <taxon>Ceratodon</taxon>
    </lineage>
</organism>
<feature type="transmembrane region" description="Helical" evidence="7">
    <location>
        <begin position="179"/>
        <end position="196"/>
    </location>
</feature>
<keyword evidence="8" id="KW-0732">Signal</keyword>
<proteinExistence type="inferred from homology"/>
<evidence type="ECO:0000313" key="9">
    <source>
        <dbReference type="EMBL" id="KAG0578558.1"/>
    </source>
</evidence>
<comment type="similarity">
    <text evidence="6">Belongs to the MIP/aquaporin (TC 1.A.8) family.</text>
</comment>
<feature type="transmembrane region" description="Helical" evidence="7">
    <location>
        <begin position="291"/>
        <end position="309"/>
    </location>
</feature>
<name>A0A8T0I7U0_CERPU</name>
<keyword evidence="4 7" id="KW-1133">Transmembrane helix</keyword>
<evidence type="ECO:0000256" key="2">
    <source>
        <dbReference type="ARBA" id="ARBA00022448"/>
    </source>
</evidence>
<evidence type="ECO:0000256" key="6">
    <source>
        <dbReference type="RuleBase" id="RU000477"/>
    </source>
</evidence>
<dbReference type="GO" id="GO:0016020">
    <property type="term" value="C:membrane"/>
    <property type="evidence" value="ECO:0007669"/>
    <property type="project" value="UniProtKB-SubCell"/>
</dbReference>
<keyword evidence="2 6" id="KW-0813">Transport</keyword>
<dbReference type="GO" id="GO:0015267">
    <property type="term" value="F:channel activity"/>
    <property type="evidence" value="ECO:0007669"/>
    <property type="project" value="InterPro"/>
</dbReference>
<evidence type="ECO:0008006" key="11">
    <source>
        <dbReference type="Google" id="ProtNLM"/>
    </source>
</evidence>
<keyword evidence="10" id="KW-1185">Reference proteome</keyword>
<dbReference type="PRINTS" id="PR00783">
    <property type="entry name" value="MINTRINSICP"/>
</dbReference>
<evidence type="ECO:0000256" key="1">
    <source>
        <dbReference type="ARBA" id="ARBA00004141"/>
    </source>
</evidence>
<accession>A0A8T0I7U0</accession>
<feature type="transmembrane region" description="Helical" evidence="7">
    <location>
        <begin position="372"/>
        <end position="393"/>
    </location>
</feature>
<evidence type="ECO:0000256" key="5">
    <source>
        <dbReference type="ARBA" id="ARBA00023136"/>
    </source>
</evidence>